<reference evidence="1 2" key="1">
    <citation type="submission" date="2019-08" db="EMBL/GenBank/DDBJ databases">
        <title>Draft genome sequences of two oriental melons (Cucumis melo L. var makuwa).</title>
        <authorList>
            <person name="Kwon S.-Y."/>
        </authorList>
    </citation>
    <scope>NUCLEOTIDE SEQUENCE [LARGE SCALE GENOMIC DNA]</scope>
    <source>
        <strain evidence="2">cv. Chang Bougi</strain>
        <tissue evidence="1">Leaf</tissue>
    </source>
</reference>
<comment type="caution">
    <text evidence="1">The sequence shown here is derived from an EMBL/GenBank/DDBJ whole genome shotgun (WGS) entry which is preliminary data.</text>
</comment>
<protein>
    <submittedName>
        <fullName evidence="1">Uncharacterized protein</fullName>
    </submittedName>
</protein>
<accession>A0A5D3C1T4</accession>
<dbReference type="PROSITE" id="PS51257">
    <property type="entry name" value="PROKAR_LIPOPROTEIN"/>
    <property type="match status" value="1"/>
</dbReference>
<evidence type="ECO:0000313" key="1">
    <source>
        <dbReference type="EMBL" id="TYK04339.1"/>
    </source>
</evidence>
<proteinExistence type="predicted"/>
<dbReference type="AlphaFoldDB" id="A0A5D3C1T4"/>
<name>A0A5D3C1T4_CUCMM</name>
<sequence>MILTVKTQSSPSVDVGNVWLSLSLSCVCKLHHVDYIPSAVETVEKVPLKLIPIINGFGIKIALPVKGVFFESSEELFDQQISSRTSSFTCFDEASNVLF</sequence>
<gene>
    <name evidence="1" type="ORF">E5676_scaffold675G00020</name>
</gene>
<organism evidence="1 2">
    <name type="scientific">Cucumis melo var. makuwa</name>
    <name type="common">Oriental melon</name>
    <dbReference type="NCBI Taxonomy" id="1194695"/>
    <lineage>
        <taxon>Eukaryota</taxon>
        <taxon>Viridiplantae</taxon>
        <taxon>Streptophyta</taxon>
        <taxon>Embryophyta</taxon>
        <taxon>Tracheophyta</taxon>
        <taxon>Spermatophyta</taxon>
        <taxon>Magnoliopsida</taxon>
        <taxon>eudicotyledons</taxon>
        <taxon>Gunneridae</taxon>
        <taxon>Pentapetalae</taxon>
        <taxon>rosids</taxon>
        <taxon>fabids</taxon>
        <taxon>Cucurbitales</taxon>
        <taxon>Cucurbitaceae</taxon>
        <taxon>Benincaseae</taxon>
        <taxon>Cucumis</taxon>
    </lineage>
</organism>
<dbReference type="Proteomes" id="UP000321947">
    <property type="component" value="Unassembled WGS sequence"/>
</dbReference>
<dbReference type="EMBL" id="SSTD01014234">
    <property type="protein sequence ID" value="TYK04339.1"/>
    <property type="molecule type" value="Genomic_DNA"/>
</dbReference>
<evidence type="ECO:0000313" key="2">
    <source>
        <dbReference type="Proteomes" id="UP000321947"/>
    </source>
</evidence>